<name>A0A2K3UY72_9DEIO</name>
<dbReference type="Gene3D" id="3.30.460.10">
    <property type="entry name" value="Beta Polymerase, domain 2"/>
    <property type="match status" value="1"/>
</dbReference>
<dbReference type="RefSeq" id="WP_103311927.1">
    <property type="nucleotide sequence ID" value="NZ_PPPD01000001.1"/>
</dbReference>
<evidence type="ECO:0000313" key="2">
    <source>
        <dbReference type="EMBL" id="PNY81484.1"/>
    </source>
</evidence>
<feature type="domain" description="RelA/SpoT" evidence="1">
    <location>
        <begin position="44"/>
        <end position="180"/>
    </location>
</feature>
<organism evidence="2 3">
    <name type="scientific">Deinococcus koreensis</name>
    <dbReference type="NCBI Taxonomy" id="2054903"/>
    <lineage>
        <taxon>Bacteria</taxon>
        <taxon>Thermotogati</taxon>
        <taxon>Deinococcota</taxon>
        <taxon>Deinococci</taxon>
        <taxon>Deinococcales</taxon>
        <taxon>Deinococcaceae</taxon>
        <taxon>Deinococcus</taxon>
    </lineage>
</organism>
<dbReference type="Proteomes" id="UP000236379">
    <property type="component" value="Unassembled WGS sequence"/>
</dbReference>
<reference evidence="2 3" key="1">
    <citation type="submission" date="2018-01" db="EMBL/GenBank/DDBJ databases">
        <title>Deinococcus koreensis sp. nov., a radiation-resistant bacterium isolated from river water.</title>
        <authorList>
            <person name="Choi A."/>
        </authorList>
    </citation>
    <scope>NUCLEOTIDE SEQUENCE [LARGE SCALE GENOMIC DNA]</scope>
    <source>
        <strain evidence="2 3">SJW1-2</strain>
    </source>
</reference>
<dbReference type="PANTHER" id="PTHR41773">
    <property type="entry name" value="GTP PYROPHOSPHATASE-RELATED"/>
    <property type="match status" value="1"/>
</dbReference>
<dbReference type="InterPro" id="IPR007685">
    <property type="entry name" value="RelA_SpoT"/>
</dbReference>
<dbReference type="SMART" id="SM00954">
    <property type="entry name" value="RelA_SpoT"/>
    <property type="match status" value="1"/>
</dbReference>
<dbReference type="OrthoDB" id="9801824at2"/>
<dbReference type="AlphaFoldDB" id="A0A2K3UY72"/>
<dbReference type="Pfam" id="PF04607">
    <property type="entry name" value="RelA_SpoT"/>
    <property type="match status" value="1"/>
</dbReference>
<proteinExistence type="predicted"/>
<evidence type="ECO:0000313" key="3">
    <source>
        <dbReference type="Proteomes" id="UP000236379"/>
    </source>
</evidence>
<comment type="caution">
    <text evidence="2">The sequence shown here is derived from an EMBL/GenBank/DDBJ whole genome shotgun (WGS) entry which is preliminary data.</text>
</comment>
<accession>A0A2K3UY72</accession>
<dbReference type="PANTHER" id="PTHR41773:SF1">
    <property type="entry name" value="RELA_SPOT DOMAIN-CONTAINING PROTEIN"/>
    <property type="match status" value="1"/>
</dbReference>
<protein>
    <recommendedName>
        <fullName evidence="1">RelA/SpoT domain-containing protein</fullName>
    </recommendedName>
</protein>
<dbReference type="EMBL" id="PPPD01000001">
    <property type="protein sequence ID" value="PNY81484.1"/>
    <property type="molecule type" value="Genomic_DNA"/>
</dbReference>
<dbReference type="InterPro" id="IPR043519">
    <property type="entry name" value="NT_sf"/>
</dbReference>
<sequence length="419" mass="48747">MGLAEEFLNRYNKEYDFYAQLSRTAAEIIERQISISGIRAIVTHRAKSPDRLYEKIKSRMTKKKYQSIDQIYDDIVDLSGLRIAIYFPSDREEVEKIIRSNFGVESSKTFPEEGKIRPGVTKRFSGYWASHYRVYLKIDDNLPSYKRFGDTKIEIQVASVLMHGWSEVEHDLVYKPLQGSLSEDEYAILDELNGLVLAGEIALERLKRAAERRVEANNGGFNSRYDLASFIINQLNKLDAADIEDSALGRIDLLFELIKKLNKNSPVSLLEYLDNLSFDIKQRPIADQIIDVILYEDKKNVNIYLNLKNKLKKSSNKGELNMGMEYLGKFIRKWADLEEALSRKYPDSAKDGYKKPINWQIMLTNLRKDNKISELEMIDLHQIRGFRNNVVHGMRVYTPEEIEDYYKLLLKISEKLIEK</sequence>
<dbReference type="CDD" id="cd05399">
    <property type="entry name" value="NT_Rel-Spo_like"/>
    <property type="match status" value="1"/>
</dbReference>
<dbReference type="SUPFAM" id="SSF81301">
    <property type="entry name" value="Nucleotidyltransferase"/>
    <property type="match status" value="1"/>
</dbReference>
<dbReference type="GO" id="GO:0015969">
    <property type="term" value="P:guanosine tetraphosphate metabolic process"/>
    <property type="evidence" value="ECO:0007669"/>
    <property type="project" value="InterPro"/>
</dbReference>
<keyword evidence="3" id="KW-1185">Reference proteome</keyword>
<evidence type="ECO:0000259" key="1">
    <source>
        <dbReference type="SMART" id="SM00954"/>
    </source>
</evidence>
<gene>
    <name evidence="2" type="ORF">CVO96_08905</name>
</gene>